<dbReference type="PANTHER" id="PTHR45896:SF1">
    <property type="entry name" value="N-ALPHA-ACETYLTRANSFERASE 30"/>
    <property type="match status" value="1"/>
</dbReference>
<dbReference type="InterPro" id="IPR021567">
    <property type="entry name" value="LEDGF_IBD"/>
</dbReference>
<dbReference type="SUPFAM" id="SSF55729">
    <property type="entry name" value="Acyl-CoA N-acyltransferases (Nat)"/>
    <property type="match status" value="1"/>
</dbReference>
<sequence>MCQDNLALELKRSPIEIISVDGMCLVETRVLSSGEFQGRYMNTEARLMELDALIKSKLSLIKADPEKCLGYLTELGDLDVQPLMLKKHPHIVDTIKKLRRYIGNVEEWGYTGDKKSLFIQQAEQIRTKAEYVFNKFKKLFVIPENKTFYQVFSEEVNKLKEHTVNMEDVEFYKLREEPRKVKMLTRIIYVSCIMTCCGIPSPQPFDTSWFYSVVRFKIQSLASKPYSIVDQLAARKKHFKTSTFSIQPPTSETATGEFIRLDKEIEDDIKYVSYKSELQMPDIMRLIQKDLSEPYSIYTYRYFIHNWPKLCFLAMDGNECVGAIVCKLDHHRKVVKRGYIAMLAVVLETEITNRPALRLYENLGFVRDKRLFRYYLNGVDALRLNIDKEFGENK</sequence>
<evidence type="ECO:0000256" key="3">
    <source>
        <dbReference type="ARBA" id="ARBA00024025"/>
    </source>
</evidence>
<evidence type="ECO:0000259" key="4">
    <source>
        <dbReference type="PROSITE" id="PS51186"/>
    </source>
</evidence>
<name>A0A7R9CAK7_TIMCR</name>
<dbReference type="PROSITE" id="PS51186">
    <property type="entry name" value="GNAT"/>
    <property type="match status" value="1"/>
</dbReference>
<evidence type="ECO:0000256" key="1">
    <source>
        <dbReference type="ARBA" id="ARBA00022679"/>
    </source>
</evidence>
<comment type="similarity">
    <text evidence="3">Belongs to the acetyltransferase family. MAK3 subfamily.</text>
</comment>
<dbReference type="EMBL" id="OC316604">
    <property type="protein sequence ID" value="CAD7392894.1"/>
    <property type="molecule type" value="Genomic_DNA"/>
</dbReference>
<gene>
    <name evidence="5" type="ORF">TCEB3V08_LOCUS896</name>
</gene>
<dbReference type="InterPro" id="IPR044542">
    <property type="entry name" value="NAA30-like"/>
</dbReference>
<dbReference type="SUPFAM" id="SSF140576">
    <property type="entry name" value="HIV integrase-binding domain"/>
    <property type="match status" value="1"/>
</dbReference>
<dbReference type="PANTHER" id="PTHR45896">
    <property type="entry name" value="N-ALPHA-ACETYLTRANSFERASE 30"/>
    <property type="match status" value="1"/>
</dbReference>
<dbReference type="AlphaFoldDB" id="A0A7R9CAK7"/>
<dbReference type="InterPro" id="IPR036218">
    <property type="entry name" value="HIVI-bd_sf"/>
</dbReference>
<dbReference type="Gene3D" id="3.40.630.30">
    <property type="match status" value="2"/>
</dbReference>
<dbReference type="InterPro" id="IPR000182">
    <property type="entry name" value="GNAT_dom"/>
</dbReference>
<dbReference type="InterPro" id="IPR035441">
    <property type="entry name" value="TFIIS/LEDGF_dom_sf"/>
</dbReference>
<organism evidence="5">
    <name type="scientific">Timema cristinae</name>
    <name type="common">Walking stick</name>
    <dbReference type="NCBI Taxonomy" id="61476"/>
    <lineage>
        <taxon>Eukaryota</taxon>
        <taxon>Metazoa</taxon>
        <taxon>Ecdysozoa</taxon>
        <taxon>Arthropoda</taxon>
        <taxon>Hexapoda</taxon>
        <taxon>Insecta</taxon>
        <taxon>Pterygota</taxon>
        <taxon>Neoptera</taxon>
        <taxon>Polyneoptera</taxon>
        <taxon>Phasmatodea</taxon>
        <taxon>Timematodea</taxon>
        <taxon>Timematoidea</taxon>
        <taxon>Timematidae</taxon>
        <taxon>Timema</taxon>
    </lineage>
</organism>
<dbReference type="Gene3D" id="1.20.930.10">
    <property type="entry name" value="Conserved domain common to transcription factors TFIIS, elongin A, CRSP70"/>
    <property type="match status" value="1"/>
</dbReference>
<reference evidence="5" key="1">
    <citation type="submission" date="2020-11" db="EMBL/GenBank/DDBJ databases">
        <authorList>
            <person name="Tran Van P."/>
        </authorList>
    </citation>
    <scope>NUCLEOTIDE SEQUENCE</scope>
</reference>
<dbReference type="GO" id="GO:0031417">
    <property type="term" value="C:NatC complex"/>
    <property type="evidence" value="ECO:0007669"/>
    <property type="project" value="TreeGrafter"/>
</dbReference>
<keyword evidence="1" id="KW-0808">Transferase</keyword>
<dbReference type="InterPro" id="IPR016181">
    <property type="entry name" value="Acyl_CoA_acyltransferase"/>
</dbReference>
<protein>
    <recommendedName>
        <fullName evidence="4">N-acetyltransferase domain-containing protein</fullName>
    </recommendedName>
</protein>
<proteinExistence type="inferred from homology"/>
<feature type="domain" description="N-acetyltransferase" evidence="4">
    <location>
        <begin position="269"/>
        <end position="389"/>
    </location>
</feature>
<evidence type="ECO:0000313" key="5">
    <source>
        <dbReference type="EMBL" id="CAD7392894.1"/>
    </source>
</evidence>
<evidence type="ECO:0000256" key="2">
    <source>
        <dbReference type="ARBA" id="ARBA00023315"/>
    </source>
</evidence>
<accession>A0A7R9CAK7</accession>
<keyword evidence="2" id="KW-0012">Acyltransferase</keyword>
<dbReference type="Pfam" id="PF11467">
    <property type="entry name" value="LEDGF"/>
    <property type="match status" value="1"/>
</dbReference>
<dbReference type="GO" id="GO:0004596">
    <property type="term" value="F:protein-N-terminal amino-acid acetyltransferase activity"/>
    <property type="evidence" value="ECO:0007669"/>
    <property type="project" value="InterPro"/>
</dbReference>
<dbReference type="Pfam" id="PF00583">
    <property type="entry name" value="Acetyltransf_1"/>
    <property type="match status" value="1"/>
</dbReference>